<feature type="domain" description="Cathepsin C exclusion" evidence="2">
    <location>
        <begin position="21"/>
        <end position="137"/>
    </location>
</feature>
<evidence type="ECO:0000313" key="4">
    <source>
        <dbReference type="RefSeq" id="XP_018016814.1"/>
    </source>
</evidence>
<accession>A0A8B7NST6</accession>
<dbReference type="InterPro" id="IPR036496">
    <property type="entry name" value="CathepsinC_exc_dom_sf"/>
</dbReference>
<name>A0A8B7NST6_HYAAZ</name>
<organism evidence="3 4">
    <name type="scientific">Hyalella azteca</name>
    <name type="common">Amphipod</name>
    <dbReference type="NCBI Taxonomy" id="294128"/>
    <lineage>
        <taxon>Eukaryota</taxon>
        <taxon>Metazoa</taxon>
        <taxon>Ecdysozoa</taxon>
        <taxon>Arthropoda</taxon>
        <taxon>Crustacea</taxon>
        <taxon>Multicrustacea</taxon>
        <taxon>Malacostraca</taxon>
        <taxon>Eumalacostraca</taxon>
        <taxon>Peracarida</taxon>
        <taxon>Amphipoda</taxon>
        <taxon>Senticaudata</taxon>
        <taxon>Talitrida</taxon>
        <taxon>Talitroidea</taxon>
        <taxon>Hyalellidae</taxon>
        <taxon>Hyalella</taxon>
    </lineage>
</organism>
<dbReference type="GeneID" id="108673485"/>
<proteinExistence type="predicted"/>
<evidence type="ECO:0000256" key="1">
    <source>
        <dbReference type="SAM" id="SignalP"/>
    </source>
</evidence>
<evidence type="ECO:0000259" key="2">
    <source>
        <dbReference type="Pfam" id="PF08773"/>
    </source>
</evidence>
<dbReference type="Pfam" id="PF08773">
    <property type="entry name" value="CathepsinC_exc"/>
    <property type="match status" value="1"/>
</dbReference>
<dbReference type="Proteomes" id="UP000694843">
    <property type="component" value="Unplaced"/>
</dbReference>
<evidence type="ECO:0000313" key="3">
    <source>
        <dbReference type="Proteomes" id="UP000694843"/>
    </source>
</evidence>
<feature type="chain" id="PRO_5034228220" evidence="1">
    <location>
        <begin position="21"/>
        <end position="163"/>
    </location>
</feature>
<sequence length="163" mass="18544">MKGLLLSLLVVAVTFELGAADLPVECYFSDIQGTWTFYESARDGSPGMACDTVDEVVYQKTIKLRFPNTAEDEFGNIGTWTMVYDQGFEVRVGGRSYFAFSYFEKTGDNVTSYCDKTFPGWARDLTVRNWSCFKAVKVTDIPVLRQRFDRHNSKLVRCHLGRS</sequence>
<gene>
    <name evidence="4" type="primary">LOC108673485</name>
</gene>
<reference evidence="4" key="1">
    <citation type="submission" date="2025-08" db="UniProtKB">
        <authorList>
            <consortium name="RefSeq"/>
        </authorList>
    </citation>
    <scope>IDENTIFICATION</scope>
    <source>
        <tissue evidence="4">Whole organism</tissue>
    </source>
</reference>
<keyword evidence="1" id="KW-0732">Signal</keyword>
<dbReference type="AlphaFoldDB" id="A0A8B7NST6"/>
<dbReference type="OrthoDB" id="3789175at2759"/>
<keyword evidence="3" id="KW-1185">Reference proteome</keyword>
<dbReference type="RefSeq" id="XP_018016814.1">
    <property type="nucleotide sequence ID" value="XM_018161325.2"/>
</dbReference>
<dbReference type="KEGG" id="hazt:108673485"/>
<dbReference type="OMA" id="WFCTTIT"/>
<dbReference type="InterPro" id="IPR014882">
    <property type="entry name" value="CathepsinC_exc"/>
</dbReference>
<feature type="signal peptide" evidence="1">
    <location>
        <begin position="1"/>
        <end position="20"/>
    </location>
</feature>
<protein>
    <submittedName>
        <fullName evidence="4">Dipeptidyl peptidase 1-like</fullName>
    </submittedName>
</protein>
<dbReference type="SUPFAM" id="SSF75001">
    <property type="entry name" value="Dipeptidyl peptidase I (cathepsin C), exclusion domain"/>
    <property type="match status" value="1"/>
</dbReference>
<dbReference type="FunFam" id="2.40.128.80:FF:000003">
    <property type="entry name" value="Cathepsin C"/>
    <property type="match status" value="1"/>
</dbReference>
<dbReference type="Gene3D" id="2.40.128.80">
    <property type="entry name" value="Cathepsin C, exclusion domain"/>
    <property type="match status" value="1"/>
</dbReference>